<dbReference type="STRING" id="558151.ACM46_15955"/>
<dbReference type="RefSeq" id="WP_048507673.1">
    <property type="nucleotide sequence ID" value="NZ_LFND01000005.1"/>
</dbReference>
<evidence type="ECO:0000313" key="3">
    <source>
        <dbReference type="Proteomes" id="UP000036261"/>
    </source>
</evidence>
<dbReference type="OrthoDB" id="1231337at2"/>
<keyword evidence="1" id="KW-0732">Signal</keyword>
<organism evidence="2 3">
    <name type="scientific">Chryseobacterium angstadtii</name>
    <dbReference type="NCBI Taxonomy" id="558151"/>
    <lineage>
        <taxon>Bacteria</taxon>
        <taxon>Pseudomonadati</taxon>
        <taxon>Bacteroidota</taxon>
        <taxon>Flavobacteriia</taxon>
        <taxon>Flavobacteriales</taxon>
        <taxon>Weeksellaceae</taxon>
        <taxon>Chryseobacterium group</taxon>
        <taxon>Chryseobacterium</taxon>
    </lineage>
</organism>
<dbReference type="EMBL" id="LFND01000005">
    <property type="protein sequence ID" value="KMQ61507.1"/>
    <property type="molecule type" value="Genomic_DNA"/>
</dbReference>
<evidence type="ECO:0000313" key="2">
    <source>
        <dbReference type="EMBL" id="KMQ61507.1"/>
    </source>
</evidence>
<reference evidence="2 3" key="1">
    <citation type="journal article" date="2013" name="Int. J. Syst. Evol. Microbiol.">
        <title>Chryseobacterium angstadtii sp. nov., isolated from a newt tank.</title>
        <authorList>
            <person name="Kirk K.E."/>
            <person name="Hoffman J.A."/>
            <person name="Smith K.A."/>
            <person name="Strahan B.L."/>
            <person name="Failor K.C."/>
            <person name="Krebs J.E."/>
            <person name="Gale A.N."/>
            <person name="Do T.D."/>
            <person name="Sontag T.C."/>
            <person name="Batties A.M."/>
            <person name="Mistiszyn K."/>
            <person name="Newman J.D."/>
        </authorList>
    </citation>
    <scope>NUCLEOTIDE SEQUENCE [LARGE SCALE GENOMIC DNA]</scope>
    <source>
        <strain evidence="2 3">KM</strain>
    </source>
</reference>
<evidence type="ECO:0000256" key="1">
    <source>
        <dbReference type="SAM" id="SignalP"/>
    </source>
</evidence>
<feature type="signal peptide" evidence="1">
    <location>
        <begin position="1"/>
        <end position="21"/>
    </location>
</feature>
<keyword evidence="3" id="KW-1185">Reference proteome</keyword>
<dbReference type="Proteomes" id="UP000036261">
    <property type="component" value="Unassembled WGS sequence"/>
</dbReference>
<dbReference type="AlphaFoldDB" id="A0A0J7I575"/>
<gene>
    <name evidence="2" type="ORF">ACM46_15955</name>
</gene>
<protein>
    <submittedName>
        <fullName evidence="2">Uncharacterized protein</fullName>
    </submittedName>
</protein>
<comment type="caution">
    <text evidence="2">The sequence shown here is derived from an EMBL/GenBank/DDBJ whole genome shotgun (WGS) entry which is preliminary data.</text>
</comment>
<sequence>MNKILCSVSVLFLFTFNSAQVGINTISPKSTLHIIGQASDINTLDGIIPPSVTGDQLKAKTYTSSQDGAVLYVTLAAASANRTGQTSNVDSPGYYYFSGTDNVWYRFQNATKNWIFDNAYDGAAAGPVDRIVTSNTTINNVDIGLSTTITVPANSSVKVVVNYSTPIGIPVMGTTPGGYMGIRFLKNGTEADLGSRKVTLSALNGGAGGFIMSTIGASYIENITNNGPAYTITYSLNGYIEKNAGSGSTTFRFNMWDAANNFNWGRGSINTQVYRKAL</sequence>
<feature type="chain" id="PRO_5005288491" evidence="1">
    <location>
        <begin position="22"/>
        <end position="278"/>
    </location>
</feature>
<dbReference type="PATRIC" id="fig|558151.6.peg.3376"/>
<name>A0A0J7I575_9FLAO</name>
<proteinExistence type="predicted"/>
<accession>A0A0J7I575</accession>